<comment type="caution">
    <text evidence="1">The sequence shown here is derived from an EMBL/GenBank/DDBJ whole genome shotgun (WGS) entry which is preliminary data.</text>
</comment>
<dbReference type="EMBL" id="QKWP01000014">
    <property type="protein sequence ID" value="RIB30341.1"/>
    <property type="molecule type" value="Genomic_DNA"/>
</dbReference>
<evidence type="ECO:0000313" key="1">
    <source>
        <dbReference type="EMBL" id="RIB30341.1"/>
    </source>
</evidence>
<proteinExistence type="predicted"/>
<dbReference type="STRING" id="44941.A0A397W8B1"/>
<name>A0A397W8B1_9GLOM</name>
<dbReference type="Proteomes" id="UP000266673">
    <property type="component" value="Unassembled WGS sequence"/>
</dbReference>
<keyword evidence="2" id="KW-1185">Reference proteome</keyword>
<evidence type="ECO:0000313" key="2">
    <source>
        <dbReference type="Proteomes" id="UP000266673"/>
    </source>
</evidence>
<reference evidence="1 2" key="1">
    <citation type="submission" date="2018-06" db="EMBL/GenBank/DDBJ databases">
        <title>Comparative genomics reveals the genomic features of Rhizophagus irregularis, R. cerebriforme, R. diaphanum and Gigaspora rosea, and their symbiotic lifestyle signature.</title>
        <authorList>
            <person name="Morin E."/>
            <person name="San Clemente H."/>
            <person name="Chen E.C.H."/>
            <person name="De La Providencia I."/>
            <person name="Hainaut M."/>
            <person name="Kuo A."/>
            <person name="Kohler A."/>
            <person name="Murat C."/>
            <person name="Tang N."/>
            <person name="Roy S."/>
            <person name="Loubradou J."/>
            <person name="Henrissat B."/>
            <person name="Grigoriev I.V."/>
            <person name="Corradi N."/>
            <person name="Roux C."/>
            <person name="Martin F.M."/>
        </authorList>
    </citation>
    <scope>NUCLEOTIDE SEQUENCE [LARGE SCALE GENOMIC DNA]</scope>
    <source>
        <strain evidence="1 2">DAOM 194757</strain>
    </source>
</reference>
<sequence length="720" mass="83550">MARTFYEKEHVKKEGPIYSYDELRKVFQADKNLNNFLDQLYLVAKPLESGKKTMDHMKKLIVQICYLLASLNNSKINSFKFDVAFYLDSVGTSNEGLDTLAKLGVTTMSRAVDQKKKKVSDAHEEYVKNSLLKYPGNAFVLNVDDYHNIHVPQQSDSTSTSRPAHMATIIANPCPVSAIPRNGALNPKIIDDELIIKHLDEQFIINLGIPYNECKLWRTGKCSDDEVIERLTLHSYNDRLVEKKGDRHIQNTILFDFVEGNLKNVENYTNALRIVHNQELMQRYLSDHIIPVVADWPGQFFIRKAIVHRLLLNNEVIPTFVTSFVPIMGPLHVSLNGRELVYKKNSFLFNDIYKGIFGKKKNLGKKPHPWRIDLILYLMRVAWFDISNVIYSKFGHTCKNLEFLYLTDLLGNLIPLVLDVYAAHHREGNWLAYEEACMHCWCDLFLRFDRRNYKRSPLMFFSDIFFWMDTNHPMMNIVTNHLASLSDCSVETVHSIIRRRTAKFFKADQLQKEVRFIFQNRDDNTFRQCFVNPMKYPYKLKQLHILSRKCAVLLLETFAKIYKARHLYPLTINSSNDGINSYKLPSLGYEITDRHLPRGFITSKKLFTNVLCDYLYCDCTNYTNCSNDGNVLACGHRYHSRCLQRCNFKCLICLGYLRDAIKSNVEAIKVSMMKDLGEKEFMDENVESADEDDSDAEDVTDDIAAIDNLLEQAKKNFFEL</sequence>
<organism evidence="1 2">
    <name type="scientific">Gigaspora rosea</name>
    <dbReference type="NCBI Taxonomy" id="44941"/>
    <lineage>
        <taxon>Eukaryota</taxon>
        <taxon>Fungi</taxon>
        <taxon>Fungi incertae sedis</taxon>
        <taxon>Mucoromycota</taxon>
        <taxon>Glomeromycotina</taxon>
        <taxon>Glomeromycetes</taxon>
        <taxon>Diversisporales</taxon>
        <taxon>Gigasporaceae</taxon>
        <taxon>Gigaspora</taxon>
    </lineage>
</organism>
<accession>A0A397W8B1</accession>
<gene>
    <name evidence="1" type="ORF">C2G38_2026878</name>
</gene>
<protein>
    <submittedName>
        <fullName evidence="1">Uncharacterized protein</fullName>
    </submittedName>
</protein>
<dbReference type="OrthoDB" id="2414146at2759"/>
<dbReference type="AlphaFoldDB" id="A0A397W8B1"/>